<accession>A0A1A8QH13</accession>
<evidence type="ECO:0000313" key="1">
    <source>
        <dbReference type="EMBL" id="SBR92692.1"/>
    </source>
</evidence>
<feature type="non-terminal residue" evidence="1">
    <location>
        <position position="1"/>
    </location>
</feature>
<organism evidence="1">
    <name type="scientific">Nothobranchius pienaari</name>
    <dbReference type="NCBI Taxonomy" id="704102"/>
    <lineage>
        <taxon>Eukaryota</taxon>
        <taxon>Metazoa</taxon>
        <taxon>Chordata</taxon>
        <taxon>Craniata</taxon>
        <taxon>Vertebrata</taxon>
        <taxon>Euteleostomi</taxon>
        <taxon>Actinopterygii</taxon>
        <taxon>Neopterygii</taxon>
        <taxon>Teleostei</taxon>
        <taxon>Neoteleostei</taxon>
        <taxon>Acanthomorphata</taxon>
        <taxon>Ovalentaria</taxon>
        <taxon>Atherinomorphae</taxon>
        <taxon>Cyprinodontiformes</taxon>
        <taxon>Nothobranchiidae</taxon>
        <taxon>Nothobranchius</taxon>
    </lineage>
</organism>
<reference evidence="1" key="1">
    <citation type="submission" date="2016-05" db="EMBL/GenBank/DDBJ databases">
        <authorList>
            <person name="Lavstsen T."/>
            <person name="Jespersen J.S."/>
        </authorList>
    </citation>
    <scope>NUCLEOTIDE SEQUENCE</scope>
    <source>
        <tissue evidence="1">Brain</tissue>
    </source>
</reference>
<sequence>SLIYNFLSALQERDAHTLTDIFFFRTSPPGECYKAIPCQDNRGHNANLGYPATISHMSGPRYCIYY</sequence>
<dbReference type="AlphaFoldDB" id="A0A1A8QH13"/>
<protein>
    <submittedName>
        <fullName evidence="1">Uncharacterized protein</fullName>
    </submittedName>
</protein>
<gene>
    <name evidence="1" type="primary">Nfu_g_1_010143</name>
</gene>
<dbReference type="EMBL" id="HAEG01012569">
    <property type="protein sequence ID" value="SBR92692.1"/>
    <property type="molecule type" value="Transcribed_RNA"/>
</dbReference>
<reference evidence="1" key="2">
    <citation type="submission" date="2016-06" db="EMBL/GenBank/DDBJ databases">
        <title>The genome of a short-lived fish provides insights into sex chromosome evolution and the genetic control of aging.</title>
        <authorList>
            <person name="Reichwald K."/>
            <person name="Felder M."/>
            <person name="Petzold A."/>
            <person name="Koch P."/>
            <person name="Groth M."/>
            <person name="Platzer M."/>
        </authorList>
    </citation>
    <scope>NUCLEOTIDE SEQUENCE</scope>
    <source>
        <tissue evidence="1">Brain</tissue>
    </source>
</reference>
<feature type="non-terminal residue" evidence="1">
    <location>
        <position position="66"/>
    </location>
</feature>
<name>A0A1A8QH13_9TELE</name>
<proteinExistence type="predicted"/>